<reference evidence="2" key="1">
    <citation type="journal article" date="2020" name="mSystems">
        <title>Genome- and Community-Level Interaction Insights into Carbon Utilization and Element Cycling Functions of Hydrothermarchaeota in Hydrothermal Sediment.</title>
        <authorList>
            <person name="Zhou Z."/>
            <person name="Liu Y."/>
            <person name="Xu W."/>
            <person name="Pan J."/>
            <person name="Luo Z.H."/>
            <person name="Li M."/>
        </authorList>
    </citation>
    <scope>NUCLEOTIDE SEQUENCE [LARGE SCALE GENOMIC DNA]</scope>
    <source>
        <strain evidence="2">SpSt-116</strain>
    </source>
</reference>
<feature type="transmembrane region" description="Helical" evidence="1">
    <location>
        <begin position="6"/>
        <end position="30"/>
    </location>
</feature>
<keyword evidence="1" id="KW-0472">Membrane</keyword>
<keyword evidence="1" id="KW-0812">Transmembrane</keyword>
<dbReference type="EMBL" id="DSAY01000054">
    <property type="protein sequence ID" value="HDP14716.1"/>
    <property type="molecule type" value="Genomic_DNA"/>
</dbReference>
<evidence type="ECO:0008006" key="3">
    <source>
        <dbReference type="Google" id="ProtNLM"/>
    </source>
</evidence>
<dbReference type="AlphaFoldDB" id="A0A7C1CE77"/>
<gene>
    <name evidence="2" type="ORF">ENN26_02925</name>
</gene>
<protein>
    <recommendedName>
        <fullName evidence="3">DUF4352 domain-containing protein</fullName>
    </recommendedName>
</protein>
<evidence type="ECO:0000313" key="2">
    <source>
        <dbReference type="EMBL" id="HDP14716.1"/>
    </source>
</evidence>
<organism evidence="2">
    <name type="scientific">Thermofilum adornatum</name>
    <dbReference type="NCBI Taxonomy" id="1365176"/>
    <lineage>
        <taxon>Archaea</taxon>
        <taxon>Thermoproteota</taxon>
        <taxon>Thermoprotei</taxon>
        <taxon>Thermofilales</taxon>
        <taxon>Thermofilaceae</taxon>
        <taxon>Thermofilum</taxon>
    </lineage>
</organism>
<sequence>MEMNAVSPIVSALLLVIISVVASVLIYFWVTSFQGQVTQQAGTPKALGSCLKVEGIEVAVRDTGGVAYRIWVKNCGSQTLHLDYVYLLDLSGNVYYSYLAGGWPLSPQDTQYLWLWVPIDKLRVGERTTVKVVTAEGIEVYYVFTPT</sequence>
<comment type="caution">
    <text evidence="2">The sequence shown here is derived from an EMBL/GenBank/DDBJ whole genome shotgun (WGS) entry which is preliminary data.</text>
</comment>
<name>A0A7C1CE77_9CREN</name>
<proteinExistence type="predicted"/>
<evidence type="ECO:0000256" key="1">
    <source>
        <dbReference type="SAM" id="Phobius"/>
    </source>
</evidence>
<accession>A0A7C1CE77</accession>
<keyword evidence="1" id="KW-1133">Transmembrane helix</keyword>